<feature type="non-terminal residue" evidence="2">
    <location>
        <position position="1"/>
    </location>
</feature>
<dbReference type="AlphaFoldDB" id="A0ABD0XUB2"/>
<keyword evidence="3" id="KW-1185">Reference proteome</keyword>
<dbReference type="SUPFAM" id="SSF48726">
    <property type="entry name" value="Immunoglobulin"/>
    <property type="match status" value="1"/>
</dbReference>
<accession>A0ABD0XUB2</accession>
<organism evidence="2 3">
    <name type="scientific">Ranatra chinensis</name>
    <dbReference type="NCBI Taxonomy" id="642074"/>
    <lineage>
        <taxon>Eukaryota</taxon>
        <taxon>Metazoa</taxon>
        <taxon>Ecdysozoa</taxon>
        <taxon>Arthropoda</taxon>
        <taxon>Hexapoda</taxon>
        <taxon>Insecta</taxon>
        <taxon>Pterygota</taxon>
        <taxon>Neoptera</taxon>
        <taxon>Paraneoptera</taxon>
        <taxon>Hemiptera</taxon>
        <taxon>Heteroptera</taxon>
        <taxon>Panheteroptera</taxon>
        <taxon>Nepomorpha</taxon>
        <taxon>Nepidae</taxon>
        <taxon>Ranatrinae</taxon>
        <taxon>Ranatra</taxon>
    </lineage>
</organism>
<dbReference type="EMBL" id="JBFDAA010000021">
    <property type="protein sequence ID" value="KAL1114803.1"/>
    <property type="molecule type" value="Genomic_DNA"/>
</dbReference>
<reference evidence="2 3" key="1">
    <citation type="submission" date="2024-07" db="EMBL/GenBank/DDBJ databases">
        <title>Chromosome-level genome assembly of the water stick insect Ranatra chinensis (Heteroptera: Nepidae).</title>
        <authorList>
            <person name="Liu X."/>
        </authorList>
    </citation>
    <scope>NUCLEOTIDE SEQUENCE [LARGE SCALE GENOMIC DNA]</scope>
    <source>
        <strain evidence="2">Cailab_2021Rc</strain>
        <tissue evidence="2">Muscle</tissue>
    </source>
</reference>
<gene>
    <name evidence="2" type="ORF">AAG570_007627</name>
</gene>
<feature type="domain" description="Ig-like" evidence="1">
    <location>
        <begin position="1"/>
        <end position="76"/>
    </location>
</feature>
<dbReference type="Pfam" id="PF13927">
    <property type="entry name" value="Ig_3"/>
    <property type="match status" value="1"/>
</dbReference>
<dbReference type="Gene3D" id="2.60.40.10">
    <property type="entry name" value="Immunoglobulins"/>
    <property type="match status" value="1"/>
</dbReference>
<evidence type="ECO:0000259" key="1">
    <source>
        <dbReference type="PROSITE" id="PS50835"/>
    </source>
</evidence>
<evidence type="ECO:0000313" key="3">
    <source>
        <dbReference type="Proteomes" id="UP001558652"/>
    </source>
</evidence>
<dbReference type="PROSITE" id="PS50835">
    <property type="entry name" value="IG_LIKE"/>
    <property type="match status" value="1"/>
</dbReference>
<dbReference type="Proteomes" id="UP001558652">
    <property type="component" value="Unassembled WGS sequence"/>
</dbReference>
<comment type="caution">
    <text evidence="2">The sequence shown here is derived from an EMBL/GenBank/DDBJ whole genome shotgun (WGS) entry which is preliminary data.</text>
</comment>
<dbReference type="InterPro" id="IPR007110">
    <property type="entry name" value="Ig-like_dom"/>
</dbReference>
<name>A0ABD0XUB2_9HEMI</name>
<proteinExistence type="predicted"/>
<dbReference type="PANTHER" id="PTHR23278">
    <property type="entry name" value="SIDESTEP PROTEIN"/>
    <property type="match status" value="1"/>
</dbReference>
<protein>
    <recommendedName>
        <fullName evidence="1">Ig-like domain-containing protein</fullName>
    </recommendedName>
</protein>
<dbReference type="CDD" id="cd00096">
    <property type="entry name" value="Ig"/>
    <property type="match status" value="1"/>
</dbReference>
<sequence length="100" mass="10992">PTCKEDKDELYGALKQETVALRCQVEADPPLVTFKWTFNNSGEQAEVPPSRYTSQGTLSTLHYTPVSEMDYGTLSCWGTNAVGGQKVPCVYQVVAAGKFR</sequence>
<evidence type="ECO:0000313" key="2">
    <source>
        <dbReference type="EMBL" id="KAL1114803.1"/>
    </source>
</evidence>
<dbReference type="InterPro" id="IPR036179">
    <property type="entry name" value="Ig-like_dom_sf"/>
</dbReference>
<dbReference type="PANTHER" id="PTHR23278:SF28">
    <property type="entry name" value="SIDESTEP IV, ISOFORM C"/>
    <property type="match status" value="1"/>
</dbReference>
<dbReference type="InterPro" id="IPR013783">
    <property type="entry name" value="Ig-like_fold"/>
</dbReference>